<evidence type="ECO:0000313" key="9">
    <source>
        <dbReference type="EMBL" id="GIH07657.1"/>
    </source>
</evidence>
<evidence type="ECO:0000256" key="2">
    <source>
        <dbReference type="ARBA" id="ARBA00023015"/>
    </source>
</evidence>
<dbReference type="CDD" id="cd06171">
    <property type="entry name" value="Sigma70_r4"/>
    <property type="match status" value="1"/>
</dbReference>
<dbReference type="GO" id="GO:0006352">
    <property type="term" value="P:DNA-templated transcription initiation"/>
    <property type="evidence" value="ECO:0007669"/>
    <property type="project" value="InterPro"/>
</dbReference>
<organism evidence="9 10">
    <name type="scientific">Rhizocola hellebori</name>
    <dbReference type="NCBI Taxonomy" id="1392758"/>
    <lineage>
        <taxon>Bacteria</taxon>
        <taxon>Bacillati</taxon>
        <taxon>Actinomycetota</taxon>
        <taxon>Actinomycetes</taxon>
        <taxon>Micromonosporales</taxon>
        <taxon>Micromonosporaceae</taxon>
        <taxon>Rhizocola</taxon>
    </lineage>
</organism>
<dbReference type="EMBL" id="BONY01000039">
    <property type="protein sequence ID" value="GIH07657.1"/>
    <property type="molecule type" value="Genomic_DNA"/>
</dbReference>
<evidence type="ECO:0000313" key="10">
    <source>
        <dbReference type="Proteomes" id="UP000612899"/>
    </source>
</evidence>
<dbReference type="SUPFAM" id="SSF88946">
    <property type="entry name" value="Sigma2 domain of RNA polymerase sigma factors"/>
    <property type="match status" value="1"/>
</dbReference>
<dbReference type="PANTHER" id="PTHR43133">
    <property type="entry name" value="RNA POLYMERASE ECF-TYPE SIGMA FACTO"/>
    <property type="match status" value="1"/>
</dbReference>
<evidence type="ECO:0000256" key="3">
    <source>
        <dbReference type="ARBA" id="ARBA00023082"/>
    </source>
</evidence>
<gene>
    <name evidence="9" type="ORF">Rhe02_57240</name>
</gene>
<dbReference type="InterPro" id="IPR014284">
    <property type="entry name" value="RNA_pol_sigma-70_dom"/>
</dbReference>
<evidence type="ECO:0000256" key="1">
    <source>
        <dbReference type="ARBA" id="ARBA00010641"/>
    </source>
</evidence>
<evidence type="ECO:0000259" key="7">
    <source>
        <dbReference type="Pfam" id="PF04542"/>
    </source>
</evidence>
<keyword evidence="2" id="KW-0805">Transcription regulation</keyword>
<dbReference type="Pfam" id="PF04542">
    <property type="entry name" value="Sigma70_r2"/>
    <property type="match status" value="1"/>
</dbReference>
<dbReference type="Gene3D" id="1.10.1740.10">
    <property type="match status" value="1"/>
</dbReference>
<dbReference type="PANTHER" id="PTHR43133:SF62">
    <property type="entry name" value="RNA POLYMERASE SIGMA FACTOR SIGZ"/>
    <property type="match status" value="1"/>
</dbReference>
<evidence type="ECO:0008006" key="11">
    <source>
        <dbReference type="Google" id="ProtNLM"/>
    </source>
</evidence>
<dbReference type="NCBIfam" id="TIGR02937">
    <property type="entry name" value="sigma70-ECF"/>
    <property type="match status" value="1"/>
</dbReference>
<name>A0A8J3QDJ5_9ACTN</name>
<dbReference type="InterPro" id="IPR036388">
    <property type="entry name" value="WH-like_DNA-bd_sf"/>
</dbReference>
<feature type="domain" description="RNA polymerase sigma-70 region 2" evidence="7">
    <location>
        <begin position="55"/>
        <end position="119"/>
    </location>
</feature>
<reference evidence="9" key="1">
    <citation type="submission" date="2021-01" db="EMBL/GenBank/DDBJ databases">
        <title>Whole genome shotgun sequence of Rhizocola hellebori NBRC 109834.</title>
        <authorList>
            <person name="Komaki H."/>
            <person name="Tamura T."/>
        </authorList>
    </citation>
    <scope>NUCLEOTIDE SEQUENCE</scope>
    <source>
        <strain evidence="9">NBRC 109834</strain>
    </source>
</reference>
<dbReference type="AlphaFoldDB" id="A0A8J3QDJ5"/>
<dbReference type="InterPro" id="IPR007627">
    <property type="entry name" value="RNA_pol_sigma70_r2"/>
</dbReference>
<dbReference type="GO" id="GO:0003677">
    <property type="term" value="F:DNA binding"/>
    <property type="evidence" value="ECO:0007669"/>
    <property type="project" value="UniProtKB-KW"/>
</dbReference>
<keyword evidence="10" id="KW-1185">Reference proteome</keyword>
<keyword evidence="4" id="KW-0238">DNA-binding</keyword>
<dbReference type="InterPro" id="IPR013324">
    <property type="entry name" value="RNA_pol_sigma_r3/r4-like"/>
</dbReference>
<feature type="domain" description="RNA polymerase sigma-70 region 4" evidence="8">
    <location>
        <begin position="152"/>
        <end position="199"/>
    </location>
</feature>
<dbReference type="GO" id="GO:0016987">
    <property type="term" value="F:sigma factor activity"/>
    <property type="evidence" value="ECO:0007669"/>
    <property type="project" value="UniProtKB-KW"/>
</dbReference>
<sequence>MAVRIPPDSPAGAAATSPASADAVIPAQPQQRMQLPAATLVRFRDGDVEALSEVYDRYARPVWSVAIGVTRTDQLAQEAVQETFIRAWQAASSYDPERDLGPWLLTIARYTALDMMRRELRPTRGGHEAEQDAVVESPGIDQAWTSWVVQEALGSLGTEEREIVRLSFFEDLTQVQISERLGLPLGTVKSRSHRAHRHLAELLAHVRDNPESDTGEPGLPRGPYSDRGTGQRRRDSR</sequence>
<dbReference type="InterPro" id="IPR007630">
    <property type="entry name" value="RNA_pol_sigma70_r4"/>
</dbReference>
<dbReference type="InterPro" id="IPR039425">
    <property type="entry name" value="RNA_pol_sigma-70-like"/>
</dbReference>
<proteinExistence type="inferred from homology"/>
<evidence type="ECO:0000256" key="6">
    <source>
        <dbReference type="SAM" id="MobiDB-lite"/>
    </source>
</evidence>
<evidence type="ECO:0000256" key="5">
    <source>
        <dbReference type="ARBA" id="ARBA00023163"/>
    </source>
</evidence>
<evidence type="ECO:0000259" key="8">
    <source>
        <dbReference type="Pfam" id="PF04545"/>
    </source>
</evidence>
<dbReference type="Pfam" id="PF04545">
    <property type="entry name" value="Sigma70_r4"/>
    <property type="match status" value="1"/>
</dbReference>
<comment type="caution">
    <text evidence="9">The sequence shown here is derived from an EMBL/GenBank/DDBJ whole genome shotgun (WGS) entry which is preliminary data.</text>
</comment>
<keyword evidence="3" id="KW-0731">Sigma factor</keyword>
<accession>A0A8J3QDJ5</accession>
<comment type="similarity">
    <text evidence="1">Belongs to the sigma-70 factor family. ECF subfamily.</text>
</comment>
<feature type="region of interest" description="Disordered" evidence="6">
    <location>
        <begin position="1"/>
        <end position="20"/>
    </location>
</feature>
<feature type="compositionally biased region" description="Low complexity" evidence="6">
    <location>
        <begin position="10"/>
        <end position="20"/>
    </location>
</feature>
<protein>
    <recommendedName>
        <fullName evidence="11">Sigma-70 family RNA polymerase sigma factor</fullName>
    </recommendedName>
</protein>
<keyword evidence="5" id="KW-0804">Transcription</keyword>
<dbReference type="SUPFAM" id="SSF88659">
    <property type="entry name" value="Sigma3 and sigma4 domains of RNA polymerase sigma factors"/>
    <property type="match status" value="1"/>
</dbReference>
<dbReference type="InterPro" id="IPR013325">
    <property type="entry name" value="RNA_pol_sigma_r2"/>
</dbReference>
<evidence type="ECO:0000256" key="4">
    <source>
        <dbReference type="ARBA" id="ARBA00023125"/>
    </source>
</evidence>
<dbReference type="Proteomes" id="UP000612899">
    <property type="component" value="Unassembled WGS sequence"/>
</dbReference>
<dbReference type="Gene3D" id="1.10.10.10">
    <property type="entry name" value="Winged helix-like DNA-binding domain superfamily/Winged helix DNA-binding domain"/>
    <property type="match status" value="1"/>
</dbReference>
<feature type="region of interest" description="Disordered" evidence="6">
    <location>
        <begin position="206"/>
        <end position="237"/>
    </location>
</feature>